<keyword evidence="4" id="KW-0496">Mitochondrion</keyword>
<dbReference type="AlphaFoldDB" id="A0A2X0M1C5"/>
<keyword evidence="3" id="KW-0809">Transit peptide</keyword>
<evidence type="ECO:0000313" key="7">
    <source>
        <dbReference type="EMBL" id="SGY40354.1"/>
    </source>
</evidence>
<dbReference type="GO" id="GO:0003747">
    <property type="term" value="F:translation release factor activity"/>
    <property type="evidence" value="ECO:0007669"/>
    <property type="project" value="InterPro"/>
</dbReference>
<dbReference type="InterPro" id="IPR045853">
    <property type="entry name" value="Pep_chain_release_fac_I_sf"/>
</dbReference>
<keyword evidence="8" id="KW-1185">Reference proteome</keyword>
<reference evidence="7 8" key="1">
    <citation type="submission" date="2016-11" db="EMBL/GenBank/DDBJ databases">
        <authorList>
            <person name="Jaros S."/>
            <person name="Januszkiewicz K."/>
            <person name="Wedrychowicz H."/>
        </authorList>
    </citation>
    <scope>NUCLEOTIDE SEQUENCE [LARGE SCALE GENOMIC DNA]</scope>
</reference>
<comment type="subcellular location">
    <subcellularLocation>
        <location evidence="1">Mitochondrion</location>
    </subcellularLocation>
</comment>
<dbReference type="PANTHER" id="PTHR46203:SF1">
    <property type="entry name" value="MITOCHONDRIAL TRANSLATION RELEASE FACTOR IN RESCUE"/>
    <property type="match status" value="1"/>
</dbReference>
<evidence type="ECO:0000256" key="4">
    <source>
        <dbReference type="ARBA" id="ARBA00023128"/>
    </source>
</evidence>
<organism evidence="7 8">
    <name type="scientific">Microbotryum silenes-dioicae</name>
    <dbReference type="NCBI Taxonomy" id="796604"/>
    <lineage>
        <taxon>Eukaryota</taxon>
        <taxon>Fungi</taxon>
        <taxon>Dikarya</taxon>
        <taxon>Basidiomycota</taxon>
        <taxon>Pucciniomycotina</taxon>
        <taxon>Microbotryomycetes</taxon>
        <taxon>Microbotryales</taxon>
        <taxon>Microbotryaceae</taxon>
        <taxon>Microbotryum</taxon>
    </lineage>
</organism>
<dbReference type="InterPro" id="IPR000352">
    <property type="entry name" value="Pep_chain_release_fac_I"/>
</dbReference>
<accession>A0A2X0M1C5</accession>
<dbReference type="Proteomes" id="UP000249464">
    <property type="component" value="Unassembled WGS sequence"/>
</dbReference>
<dbReference type="EMBL" id="FQNC01000042">
    <property type="protein sequence ID" value="SGY40354.1"/>
    <property type="molecule type" value="Genomic_DNA"/>
</dbReference>
<feature type="region of interest" description="Disordered" evidence="5">
    <location>
        <begin position="23"/>
        <end position="62"/>
    </location>
</feature>
<evidence type="ECO:0000259" key="6">
    <source>
        <dbReference type="Pfam" id="PF00472"/>
    </source>
</evidence>
<dbReference type="STRING" id="796604.A0A2X0M1C5"/>
<dbReference type="PANTHER" id="PTHR46203">
    <property type="entry name" value="PROBABLE PEPTIDE CHAIN RELEASE FACTOR C12ORF65"/>
    <property type="match status" value="1"/>
</dbReference>
<feature type="compositionally biased region" description="Basic and acidic residues" evidence="5">
    <location>
        <begin position="137"/>
        <end position="147"/>
    </location>
</feature>
<feature type="region of interest" description="Disordered" evidence="5">
    <location>
        <begin position="137"/>
        <end position="192"/>
    </location>
</feature>
<gene>
    <name evidence="7" type="primary">BQ5605_C003g02358</name>
    <name evidence="7" type="ORF">BQ5605_C003G02358</name>
</gene>
<feature type="compositionally biased region" description="Low complexity" evidence="5">
    <location>
        <begin position="27"/>
        <end position="43"/>
    </location>
</feature>
<sequence>MLRRWLVAPLKPAFLHPSLQSYRHSSNEASSPSLPSTASTITPDRPKGKSRTPPKNLQLPPFPPLVEGDLEEEFLRGRGPGGQVINKSSILVSLLHVPSGTRVKCQETRSRESNRLIARKRMQEKLDVLWNGASSRQELKRERERSKKAAKKRKGIRKRREGEDSLVEDVEAQEEGGEEDLLTNAQDARGEK</sequence>
<proteinExistence type="inferred from homology"/>
<feature type="compositionally biased region" description="Basic residues" evidence="5">
    <location>
        <begin position="148"/>
        <end position="159"/>
    </location>
</feature>
<feature type="domain" description="Prokaryotic-type class I peptide chain release factors" evidence="6">
    <location>
        <begin position="67"/>
        <end position="161"/>
    </location>
</feature>
<evidence type="ECO:0000256" key="5">
    <source>
        <dbReference type="SAM" id="MobiDB-lite"/>
    </source>
</evidence>
<dbReference type="GO" id="GO:0032543">
    <property type="term" value="P:mitochondrial translation"/>
    <property type="evidence" value="ECO:0007669"/>
    <property type="project" value="UniProtKB-ARBA"/>
</dbReference>
<evidence type="ECO:0000256" key="1">
    <source>
        <dbReference type="ARBA" id="ARBA00004173"/>
    </source>
</evidence>
<dbReference type="Pfam" id="PF00472">
    <property type="entry name" value="RF-1"/>
    <property type="match status" value="1"/>
</dbReference>
<feature type="compositionally biased region" description="Acidic residues" evidence="5">
    <location>
        <begin position="164"/>
        <end position="181"/>
    </location>
</feature>
<protein>
    <submittedName>
        <fullName evidence="7">BQ5605_C003g02358 protein</fullName>
    </submittedName>
</protein>
<dbReference type="Gene3D" id="3.30.160.20">
    <property type="match status" value="1"/>
</dbReference>
<dbReference type="GO" id="GO:0005739">
    <property type="term" value="C:mitochondrion"/>
    <property type="evidence" value="ECO:0007669"/>
    <property type="project" value="UniProtKB-SubCell"/>
</dbReference>
<name>A0A2X0M1C5_9BASI</name>
<evidence type="ECO:0000256" key="2">
    <source>
        <dbReference type="ARBA" id="ARBA00010835"/>
    </source>
</evidence>
<evidence type="ECO:0000256" key="3">
    <source>
        <dbReference type="ARBA" id="ARBA00022946"/>
    </source>
</evidence>
<dbReference type="SUPFAM" id="SSF75620">
    <property type="entry name" value="Release factor"/>
    <property type="match status" value="1"/>
</dbReference>
<evidence type="ECO:0000313" key="8">
    <source>
        <dbReference type="Proteomes" id="UP000249464"/>
    </source>
</evidence>
<comment type="similarity">
    <text evidence="2">Belongs to the prokaryotic/mitochondrial release factor family.</text>
</comment>
<dbReference type="InterPro" id="IPR052405">
    <property type="entry name" value="Mito_Transl_Release_Factor"/>
</dbReference>